<evidence type="ECO:0000259" key="4">
    <source>
        <dbReference type="SMART" id="SM00797"/>
    </source>
</evidence>
<evidence type="ECO:0000256" key="3">
    <source>
        <dbReference type="ARBA" id="ARBA00022840"/>
    </source>
</evidence>
<dbReference type="GO" id="GO:0005524">
    <property type="term" value="F:ATP binding"/>
    <property type="evidence" value="ECO:0007669"/>
    <property type="project" value="UniProtKB-KW"/>
</dbReference>
<dbReference type="Pfam" id="PF02626">
    <property type="entry name" value="CT_A_B"/>
    <property type="match status" value="1"/>
</dbReference>
<dbReference type="InterPro" id="IPR029000">
    <property type="entry name" value="Cyclophilin-like_dom_sf"/>
</dbReference>
<keyword evidence="1" id="KW-0547">Nucleotide-binding</keyword>
<dbReference type="InterPro" id="IPR003778">
    <property type="entry name" value="CT_A_B"/>
</dbReference>
<dbReference type="PANTHER" id="PTHR43309">
    <property type="entry name" value="5-OXOPROLINASE SUBUNIT C"/>
    <property type="match status" value="1"/>
</dbReference>
<dbReference type="SUPFAM" id="SSF50891">
    <property type="entry name" value="Cyclophilin-like"/>
    <property type="match status" value="1"/>
</dbReference>
<dbReference type="SMART" id="SM00797">
    <property type="entry name" value="AHS2"/>
    <property type="match status" value="1"/>
</dbReference>
<keyword evidence="3" id="KW-0067">ATP-binding</keyword>
<reference evidence="5" key="1">
    <citation type="submission" date="2016-10" db="EMBL/GenBank/DDBJ databases">
        <title>Sequence of Gallionella enrichment culture.</title>
        <authorList>
            <person name="Poehlein A."/>
            <person name="Muehling M."/>
            <person name="Daniel R."/>
        </authorList>
    </citation>
    <scope>NUCLEOTIDE SEQUENCE</scope>
</reference>
<dbReference type="GO" id="GO:0016787">
    <property type="term" value="F:hydrolase activity"/>
    <property type="evidence" value="ECO:0007669"/>
    <property type="project" value="UniProtKB-KW"/>
</dbReference>
<sequence length="333" mass="37206">MSIRIVKHGIADSFQDPGRYGFQHLGINPNGVMDTVAAQTANLLVGNNLNAAVIEFHFPASVILFKQQMLIAICGADFNAMINDIAVPINTPIIIEKNCVLQFKKPIAGSRAYLAVHDGFDLPLWLNSYSTNSKAVAGGFKGRNLKKHDEINFRSVQNYSAALKQKDCEILSWQASAKDLYNDKNSIRVIEGSEYDWLSDDAKKILQSSSFLISNQSDRMGYRLTGENLSLKNTIQLISSGVTKGTIQLLPDGQIIILMADHQTTGGYPKIAHVISTDISKLAQLNPNEKIQFKIIQQQEAENILFDQYQKIIQLQNACNFHLKSFFEKYELH</sequence>
<proteinExistence type="predicted"/>
<protein>
    <submittedName>
        <fullName evidence="5">KipI antagonist</fullName>
    </submittedName>
</protein>
<dbReference type="Gene3D" id="2.40.100.10">
    <property type="entry name" value="Cyclophilin-like"/>
    <property type="match status" value="1"/>
</dbReference>
<dbReference type="EMBL" id="MLJW01000036">
    <property type="protein sequence ID" value="OIR07647.1"/>
    <property type="molecule type" value="Genomic_DNA"/>
</dbReference>
<evidence type="ECO:0000256" key="2">
    <source>
        <dbReference type="ARBA" id="ARBA00022801"/>
    </source>
</evidence>
<dbReference type="InterPro" id="IPR052708">
    <property type="entry name" value="PxpC"/>
</dbReference>
<dbReference type="AlphaFoldDB" id="A0A1J5SGV4"/>
<organism evidence="5">
    <name type="scientific">mine drainage metagenome</name>
    <dbReference type="NCBI Taxonomy" id="410659"/>
    <lineage>
        <taxon>unclassified sequences</taxon>
        <taxon>metagenomes</taxon>
        <taxon>ecological metagenomes</taxon>
    </lineage>
</organism>
<accession>A0A1J5SGV4</accession>
<evidence type="ECO:0000313" key="5">
    <source>
        <dbReference type="EMBL" id="OIR07647.1"/>
    </source>
</evidence>
<comment type="caution">
    <text evidence="5">The sequence shown here is derived from an EMBL/GenBank/DDBJ whole genome shotgun (WGS) entry which is preliminary data.</text>
</comment>
<name>A0A1J5SGV4_9ZZZZ</name>
<dbReference type="NCBIfam" id="TIGR00724">
    <property type="entry name" value="urea_amlyse_rel"/>
    <property type="match status" value="1"/>
</dbReference>
<feature type="domain" description="Carboxyltransferase" evidence="4">
    <location>
        <begin position="24"/>
        <end position="312"/>
    </location>
</feature>
<gene>
    <name evidence="5" type="primary">kipA_1</name>
    <name evidence="5" type="ORF">GALL_103110</name>
</gene>
<evidence type="ECO:0000256" key="1">
    <source>
        <dbReference type="ARBA" id="ARBA00022741"/>
    </source>
</evidence>
<keyword evidence="2" id="KW-0378">Hydrolase</keyword>
<dbReference type="PANTHER" id="PTHR43309:SF5">
    <property type="entry name" value="5-OXOPROLINASE SUBUNIT C"/>
    <property type="match status" value="1"/>
</dbReference>